<dbReference type="AlphaFoldDB" id="A0A085NPS0"/>
<evidence type="ECO:0008006" key="5">
    <source>
        <dbReference type="Google" id="ProtNLM"/>
    </source>
</evidence>
<sequence length="307" mass="34583">MQHFVVQSKSMMRAEKDNLDDKMLPAENDKRVLDAILEEETPSDGSSRPEETQAAQIIGNAFSSGLYVPGVFSDGENTPENRERTNSTHTAYVKHQTIAYPQNTGQAIMEGVSDLLFWKSKTSSLAALSMGVMLVLVLGEISLLCFLGYLCLFNIGFCLLIRSAVGLDEELPDYHTAEEVSNVEVLEQADVEFVNSSILFFEQTYKSVVHNLLHGEIKFLFKWICLLFFSAVVCIEAPQHWIRVFGLIVLFTLPYGMKRFNISFERVFEETWEFCLIGWSLGGAMAFVIGKLLSVIANYMQRKVNSN</sequence>
<evidence type="ECO:0000313" key="4">
    <source>
        <dbReference type="Proteomes" id="UP000030764"/>
    </source>
</evidence>
<dbReference type="Proteomes" id="UP000030758">
    <property type="component" value="Unassembled WGS sequence"/>
</dbReference>
<proteinExistence type="predicted"/>
<evidence type="ECO:0000313" key="3">
    <source>
        <dbReference type="EMBL" id="KFD71466.1"/>
    </source>
</evidence>
<keyword evidence="4" id="KW-1185">Reference proteome</keyword>
<feature type="transmembrane region" description="Helical" evidence="1">
    <location>
        <begin position="277"/>
        <end position="300"/>
    </location>
</feature>
<name>A0A085NPS0_9BILA</name>
<gene>
    <name evidence="2" type="ORF">M513_10558</name>
    <name evidence="3" type="ORF">M514_10558</name>
</gene>
<accession>A0A085NPS0</accession>
<dbReference type="EMBL" id="KL367482">
    <property type="protein sequence ID" value="KFD71466.1"/>
    <property type="molecule type" value="Genomic_DNA"/>
</dbReference>
<dbReference type="Proteomes" id="UP000030764">
    <property type="component" value="Unassembled WGS sequence"/>
</dbReference>
<dbReference type="EMBL" id="KL363290">
    <property type="protein sequence ID" value="KFD48547.1"/>
    <property type="molecule type" value="Genomic_DNA"/>
</dbReference>
<evidence type="ECO:0000256" key="1">
    <source>
        <dbReference type="SAM" id="Phobius"/>
    </source>
</evidence>
<organism evidence="3">
    <name type="scientific">Trichuris suis</name>
    <name type="common">pig whipworm</name>
    <dbReference type="NCBI Taxonomy" id="68888"/>
    <lineage>
        <taxon>Eukaryota</taxon>
        <taxon>Metazoa</taxon>
        <taxon>Ecdysozoa</taxon>
        <taxon>Nematoda</taxon>
        <taxon>Enoplea</taxon>
        <taxon>Dorylaimia</taxon>
        <taxon>Trichinellida</taxon>
        <taxon>Trichuridae</taxon>
        <taxon>Trichuris</taxon>
    </lineage>
</organism>
<feature type="transmembrane region" description="Helical" evidence="1">
    <location>
        <begin position="217"/>
        <end position="234"/>
    </location>
</feature>
<evidence type="ECO:0000313" key="2">
    <source>
        <dbReference type="EMBL" id="KFD48547.1"/>
    </source>
</evidence>
<protein>
    <recommendedName>
        <fullName evidence="5">Reticulon-like protein</fullName>
    </recommendedName>
</protein>
<keyword evidence="1" id="KW-1133">Transmembrane helix</keyword>
<keyword evidence="1" id="KW-0812">Transmembrane</keyword>
<reference evidence="3 4" key="1">
    <citation type="journal article" date="2014" name="Nat. Genet.">
        <title>Genome and transcriptome of the porcine whipworm Trichuris suis.</title>
        <authorList>
            <person name="Jex A.R."/>
            <person name="Nejsum P."/>
            <person name="Schwarz E.M."/>
            <person name="Hu L."/>
            <person name="Young N.D."/>
            <person name="Hall R.S."/>
            <person name="Korhonen P.K."/>
            <person name="Liao S."/>
            <person name="Thamsborg S."/>
            <person name="Xia J."/>
            <person name="Xu P."/>
            <person name="Wang S."/>
            <person name="Scheerlinck J.P."/>
            <person name="Hofmann A."/>
            <person name="Sternberg P.W."/>
            <person name="Wang J."/>
            <person name="Gasser R.B."/>
        </authorList>
    </citation>
    <scope>NUCLEOTIDE SEQUENCE [LARGE SCALE GENOMIC DNA]</scope>
    <source>
        <strain evidence="3">DCEP-RM93F</strain>
        <strain evidence="2">DCEP-RM93M</strain>
    </source>
</reference>
<keyword evidence="1" id="KW-0472">Membrane</keyword>
<feature type="transmembrane region" description="Helical" evidence="1">
    <location>
        <begin position="125"/>
        <end position="150"/>
    </location>
</feature>